<dbReference type="OrthoDB" id="3363286at2759"/>
<sequence length="437" mass="50548">MNVNTVTLCGTRVCREVSKLAIINKKILLKHRLFTTTPNKNANKSDVILLNSFKIKYKLPSQHQGLLDTTTKERVLAKFSDRIRDHKRRSIQNKKNRFEKLSKQEPQLLVLNDKLKKNFFAKMLSSGLRECVYSRMPFPRGVLCYPDPSTNEKIKFALVVDETRQTTRYRGKSLHLFCNANVIVNYIMENKVYIKNILGEIRSDLLGHIEKILKIRILTEVVSLLAPNKDDPKPENFQPFHVYNSTELEALSDLEISNYASIIKFDKLDPNYEKYTNHFDTDFLIKNFLAAGALDLTLMQQIYNELPAIDIDLMHVLTTLKKRNKLKQLFDLNEFIDNSNNTSVRPNTDKNIYQRLSNLTSFYNGTAIFGSHFPSCVFLKIVLMLSPDAIATFQNWLKYCNNTPSQKDDSSDLYICITKDSHTNSIATQFYKLSIYL</sequence>
<gene>
    <name evidence="1" type="ORF">BB561_000642</name>
</gene>
<protein>
    <submittedName>
        <fullName evidence="1">Uncharacterized protein</fullName>
    </submittedName>
</protein>
<accession>A0A2T9YYD9</accession>
<dbReference type="Proteomes" id="UP000245383">
    <property type="component" value="Unassembled WGS sequence"/>
</dbReference>
<reference evidence="1 2" key="1">
    <citation type="journal article" date="2018" name="MBio">
        <title>Comparative Genomics Reveals the Core Gene Toolbox for the Fungus-Insect Symbiosis.</title>
        <authorList>
            <person name="Wang Y."/>
            <person name="Stata M."/>
            <person name="Wang W."/>
            <person name="Stajich J.E."/>
            <person name="White M.M."/>
            <person name="Moncalvo J.M."/>
        </authorList>
    </citation>
    <scope>NUCLEOTIDE SEQUENCE [LARGE SCALE GENOMIC DNA]</scope>
    <source>
        <strain evidence="1 2">SWE-8-4</strain>
    </source>
</reference>
<dbReference type="EMBL" id="MBFR01000014">
    <property type="protein sequence ID" value="PVU97316.1"/>
    <property type="molecule type" value="Genomic_DNA"/>
</dbReference>
<comment type="caution">
    <text evidence="1">The sequence shown here is derived from an EMBL/GenBank/DDBJ whole genome shotgun (WGS) entry which is preliminary data.</text>
</comment>
<evidence type="ECO:0000313" key="1">
    <source>
        <dbReference type="EMBL" id="PVU97316.1"/>
    </source>
</evidence>
<evidence type="ECO:0000313" key="2">
    <source>
        <dbReference type="Proteomes" id="UP000245383"/>
    </source>
</evidence>
<keyword evidence="2" id="KW-1185">Reference proteome</keyword>
<proteinExistence type="predicted"/>
<organism evidence="1 2">
    <name type="scientific">Smittium simulii</name>
    <dbReference type="NCBI Taxonomy" id="133385"/>
    <lineage>
        <taxon>Eukaryota</taxon>
        <taxon>Fungi</taxon>
        <taxon>Fungi incertae sedis</taxon>
        <taxon>Zoopagomycota</taxon>
        <taxon>Kickxellomycotina</taxon>
        <taxon>Harpellomycetes</taxon>
        <taxon>Harpellales</taxon>
        <taxon>Legeriomycetaceae</taxon>
        <taxon>Smittium</taxon>
    </lineage>
</organism>
<name>A0A2T9YYD9_9FUNG</name>
<dbReference type="AlphaFoldDB" id="A0A2T9YYD9"/>